<evidence type="ECO:0000256" key="3">
    <source>
        <dbReference type="ARBA" id="ARBA00022840"/>
    </source>
</evidence>
<dbReference type="NCBIfam" id="TIGR00121">
    <property type="entry name" value="birA_ligase"/>
    <property type="match status" value="1"/>
</dbReference>
<evidence type="ECO:0000256" key="6">
    <source>
        <dbReference type="ARBA" id="ARBA00047846"/>
    </source>
</evidence>
<reference evidence="8" key="1">
    <citation type="submission" date="2020-01" db="EMBL/GenBank/DDBJ databases">
        <authorList>
            <person name="Meier V. D."/>
            <person name="Meier V D."/>
        </authorList>
    </citation>
    <scope>NUCLEOTIDE SEQUENCE</scope>
    <source>
        <strain evidence="8">HLG_WM_MAG_07</strain>
    </source>
</reference>
<protein>
    <recommendedName>
        <fullName evidence="5">biotin--[biotin carboxyl-carrier protein] ligase</fullName>
        <ecNumber evidence="5">6.3.4.15</ecNumber>
    </recommendedName>
</protein>
<dbReference type="Pfam" id="PF02237">
    <property type="entry name" value="BPL_C"/>
    <property type="match status" value="1"/>
</dbReference>
<dbReference type="GO" id="GO:0004077">
    <property type="term" value="F:biotin--[biotin carboxyl-carrier protein] ligase activity"/>
    <property type="evidence" value="ECO:0007669"/>
    <property type="project" value="UniProtKB-EC"/>
</dbReference>
<organism evidence="8">
    <name type="scientific">uncultured Thiotrichaceae bacterium</name>
    <dbReference type="NCBI Taxonomy" id="298394"/>
    <lineage>
        <taxon>Bacteria</taxon>
        <taxon>Pseudomonadati</taxon>
        <taxon>Pseudomonadota</taxon>
        <taxon>Gammaproteobacteria</taxon>
        <taxon>Thiotrichales</taxon>
        <taxon>Thiotrichaceae</taxon>
        <taxon>environmental samples</taxon>
    </lineage>
</organism>
<dbReference type="InterPro" id="IPR003142">
    <property type="entry name" value="BPL_C"/>
</dbReference>
<dbReference type="EMBL" id="CACVAY010000139">
    <property type="protein sequence ID" value="CAA6826956.1"/>
    <property type="molecule type" value="Genomic_DNA"/>
</dbReference>
<proteinExistence type="predicted"/>
<evidence type="ECO:0000256" key="2">
    <source>
        <dbReference type="ARBA" id="ARBA00022741"/>
    </source>
</evidence>
<dbReference type="CDD" id="cd16442">
    <property type="entry name" value="BPL"/>
    <property type="match status" value="1"/>
</dbReference>
<dbReference type="PROSITE" id="PS51733">
    <property type="entry name" value="BPL_LPL_CATALYTIC"/>
    <property type="match status" value="1"/>
</dbReference>
<dbReference type="InterPro" id="IPR004408">
    <property type="entry name" value="Biotin_CoA_COase_ligase"/>
</dbReference>
<dbReference type="Pfam" id="PF03099">
    <property type="entry name" value="BPL_LplA_LipB"/>
    <property type="match status" value="1"/>
</dbReference>
<accession>A0A6S6UG75</accession>
<dbReference type="InterPro" id="IPR004143">
    <property type="entry name" value="BPL_LPL_catalytic"/>
</dbReference>
<dbReference type="GO" id="GO:0005737">
    <property type="term" value="C:cytoplasm"/>
    <property type="evidence" value="ECO:0007669"/>
    <property type="project" value="TreeGrafter"/>
</dbReference>
<dbReference type="GO" id="GO:0005524">
    <property type="term" value="F:ATP binding"/>
    <property type="evidence" value="ECO:0007669"/>
    <property type="project" value="UniProtKB-KW"/>
</dbReference>
<dbReference type="PANTHER" id="PTHR12835:SF5">
    <property type="entry name" value="BIOTIN--PROTEIN LIGASE"/>
    <property type="match status" value="1"/>
</dbReference>
<feature type="domain" description="BPL/LPL catalytic" evidence="7">
    <location>
        <begin position="4"/>
        <end position="189"/>
    </location>
</feature>
<dbReference type="InterPro" id="IPR045864">
    <property type="entry name" value="aa-tRNA-synth_II/BPL/LPL"/>
</dbReference>
<keyword evidence="4" id="KW-0092">Biotin</keyword>
<sequence>MIQDLTIEGLSGNASALFPHYHAFDSIDSTNAWLLNHKIPGSICIAKEQTVGKGTKGRQWYSEASGNLYFSFSLIHQFKGNNKNLPPLSLLAGLACCEALEWLGMQGQGIKWPNDIYCNNKKLAGVLVEASYRNSYWVIGVGMNVQTAPAILNGQEATYINEYLDVPVTAGQIASAILNSFTTLYSDPENWFDKWAKWDILKGQDILLVTSKHQTNAKIQGLNSQGELMVEIEGELKAISSGEVSIREFTQKDA</sequence>
<keyword evidence="2" id="KW-0547">Nucleotide-binding</keyword>
<evidence type="ECO:0000259" key="7">
    <source>
        <dbReference type="PROSITE" id="PS51733"/>
    </source>
</evidence>
<comment type="catalytic activity">
    <reaction evidence="6">
        <text>biotin + L-lysyl-[protein] + ATP = N(6)-biotinyl-L-lysyl-[protein] + AMP + diphosphate + H(+)</text>
        <dbReference type="Rhea" id="RHEA:11756"/>
        <dbReference type="Rhea" id="RHEA-COMP:9752"/>
        <dbReference type="Rhea" id="RHEA-COMP:10505"/>
        <dbReference type="ChEBI" id="CHEBI:15378"/>
        <dbReference type="ChEBI" id="CHEBI:29969"/>
        <dbReference type="ChEBI" id="CHEBI:30616"/>
        <dbReference type="ChEBI" id="CHEBI:33019"/>
        <dbReference type="ChEBI" id="CHEBI:57586"/>
        <dbReference type="ChEBI" id="CHEBI:83144"/>
        <dbReference type="ChEBI" id="CHEBI:456215"/>
        <dbReference type="EC" id="6.3.4.15"/>
    </reaction>
</comment>
<dbReference type="Gene3D" id="3.30.930.10">
    <property type="entry name" value="Bira Bifunctional Protein, Domain 2"/>
    <property type="match status" value="1"/>
</dbReference>
<dbReference type="Gene3D" id="2.30.30.100">
    <property type="match status" value="1"/>
</dbReference>
<keyword evidence="3" id="KW-0067">ATP-binding</keyword>
<dbReference type="AlphaFoldDB" id="A0A6S6UG75"/>
<dbReference type="SUPFAM" id="SSF50037">
    <property type="entry name" value="C-terminal domain of transcriptional repressors"/>
    <property type="match status" value="1"/>
</dbReference>
<evidence type="ECO:0000256" key="5">
    <source>
        <dbReference type="ARBA" id="ARBA00024227"/>
    </source>
</evidence>
<evidence type="ECO:0000313" key="8">
    <source>
        <dbReference type="EMBL" id="CAA6826956.1"/>
    </source>
</evidence>
<evidence type="ECO:0000256" key="4">
    <source>
        <dbReference type="ARBA" id="ARBA00023267"/>
    </source>
</evidence>
<dbReference type="EC" id="6.3.4.15" evidence="5"/>
<dbReference type="SUPFAM" id="SSF55681">
    <property type="entry name" value="Class II aaRS and biotin synthetases"/>
    <property type="match status" value="1"/>
</dbReference>
<gene>
    <name evidence="8" type="ORF">HELGO_WM8328</name>
</gene>
<name>A0A6S6UG75_9GAMM</name>
<dbReference type="PANTHER" id="PTHR12835">
    <property type="entry name" value="BIOTIN PROTEIN LIGASE"/>
    <property type="match status" value="1"/>
</dbReference>
<evidence type="ECO:0000256" key="1">
    <source>
        <dbReference type="ARBA" id="ARBA00022598"/>
    </source>
</evidence>
<dbReference type="InterPro" id="IPR008988">
    <property type="entry name" value="Transcriptional_repressor_C"/>
</dbReference>
<keyword evidence="1" id="KW-0436">Ligase</keyword>